<proteinExistence type="predicted"/>
<dbReference type="Proteomes" id="UP000286134">
    <property type="component" value="Unassembled WGS sequence"/>
</dbReference>
<dbReference type="EMBL" id="MCFK01003164">
    <property type="protein sequence ID" value="RKF62673.1"/>
    <property type="molecule type" value="Genomic_DNA"/>
</dbReference>
<protein>
    <submittedName>
        <fullName evidence="1">Uncharacterized protein</fullName>
    </submittedName>
</protein>
<reference evidence="1 2" key="1">
    <citation type="journal article" date="2018" name="BMC Genomics">
        <title>Comparative genome analyses reveal sequence features reflecting distinct modes of host-adaptation between dicot and monocot powdery mildew.</title>
        <authorList>
            <person name="Wu Y."/>
            <person name="Ma X."/>
            <person name="Pan Z."/>
            <person name="Kale S.D."/>
            <person name="Song Y."/>
            <person name="King H."/>
            <person name="Zhang Q."/>
            <person name="Presley C."/>
            <person name="Deng X."/>
            <person name="Wei C.I."/>
            <person name="Xiao S."/>
        </authorList>
    </citation>
    <scope>NUCLEOTIDE SEQUENCE [LARGE SCALE GENOMIC DNA]</scope>
    <source>
        <strain evidence="1">UMSG2</strain>
    </source>
</reference>
<accession>A0A420HZ29</accession>
<evidence type="ECO:0000313" key="1">
    <source>
        <dbReference type="EMBL" id="RKF62673.1"/>
    </source>
</evidence>
<keyword evidence="2" id="KW-1185">Reference proteome</keyword>
<name>A0A420HZ29_9PEZI</name>
<dbReference type="OrthoDB" id="10430595at2759"/>
<gene>
    <name evidence="1" type="ORF">OnM2_031047b</name>
</gene>
<comment type="caution">
    <text evidence="1">The sequence shown here is derived from an EMBL/GenBank/DDBJ whole genome shotgun (WGS) entry which is preliminary data.</text>
</comment>
<sequence>MSDNTATGQSLQPTMSWSFDMLPKSLQRYGEYLDENWKTKVYDPSSSSYTPEMLSAHILRNMVSLMDQELRDDDLWDMFRSIFENWKLQDWKRTPGPVLKIFRNFLYENGVYTKIDNISIASKLDKLVINENFPEYPIEDIHSWLAKGKRFNSRFNPVKLQRPTPEYPTNINPKIS</sequence>
<dbReference type="AlphaFoldDB" id="A0A420HZ29"/>
<organism evidence="1 2">
    <name type="scientific">Erysiphe neolycopersici</name>
    <dbReference type="NCBI Taxonomy" id="212602"/>
    <lineage>
        <taxon>Eukaryota</taxon>
        <taxon>Fungi</taxon>
        <taxon>Dikarya</taxon>
        <taxon>Ascomycota</taxon>
        <taxon>Pezizomycotina</taxon>
        <taxon>Leotiomycetes</taxon>
        <taxon>Erysiphales</taxon>
        <taxon>Erysiphaceae</taxon>
        <taxon>Erysiphe</taxon>
    </lineage>
</organism>
<evidence type="ECO:0000313" key="2">
    <source>
        <dbReference type="Proteomes" id="UP000286134"/>
    </source>
</evidence>